<evidence type="ECO:0000313" key="16">
    <source>
        <dbReference type="EMBL" id="MYN27938.1"/>
    </source>
</evidence>
<evidence type="ECO:0000256" key="7">
    <source>
        <dbReference type="ARBA" id="ARBA00023065"/>
    </source>
</evidence>
<protein>
    <submittedName>
        <fullName evidence="16">TonB-dependent receptor</fullName>
    </submittedName>
</protein>
<name>A0ABW9W1Z7_9BURK</name>
<dbReference type="Proteomes" id="UP000642144">
    <property type="component" value="Unassembled WGS sequence"/>
</dbReference>
<feature type="domain" description="TonB-dependent receptor plug" evidence="15">
    <location>
        <begin position="51"/>
        <end position="163"/>
    </location>
</feature>
<keyword evidence="16" id="KW-0675">Receptor</keyword>
<keyword evidence="6" id="KW-0408">Iron</keyword>
<evidence type="ECO:0000256" key="9">
    <source>
        <dbReference type="ARBA" id="ARBA00023136"/>
    </source>
</evidence>
<evidence type="ECO:0000256" key="4">
    <source>
        <dbReference type="ARBA" id="ARBA00022496"/>
    </source>
</evidence>
<evidence type="ECO:0000256" key="5">
    <source>
        <dbReference type="ARBA" id="ARBA00022692"/>
    </source>
</evidence>
<evidence type="ECO:0000256" key="10">
    <source>
        <dbReference type="ARBA" id="ARBA00023237"/>
    </source>
</evidence>
<dbReference type="Pfam" id="PF07715">
    <property type="entry name" value="Plug"/>
    <property type="match status" value="1"/>
</dbReference>
<keyword evidence="17" id="KW-1185">Reference proteome</keyword>
<reference evidence="16 17" key="1">
    <citation type="submission" date="2019-12" db="EMBL/GenBank/DDBJ databases">
        <title>Novel species isolated from a subtropical stream in China.</title>
        <authorList>
            <person name="Lu H."/>
        </authorList>
    </citation>
    <scope>NUCLEOTIDE SEQUENCE [LARGE SCALE GENOMIC DNA]</scope>
    <source>
        <strain evidence="16 17">CY42W</strain>
    </source>
</reference>
<dbReference type="Pfam" id="PF00593">
    <property type="entry name" value="TonB_dep_Rec_b-barrel"/>
    <property type="match status" value="1"/>
</dbReference>
<keyword evidence="10 11" id="KW-0998">Cell outer membrane</keyword>
<dbReference type="Gene3D" id="2.40.170.20">
    <property type="entry name" value="TonB-dependent receptor, beta-barrel domain"/>
    <property type="match status" value="1"/>
</dbReference>
<keyword evidence="4" id="KW-0410">Iron transport</keyword>
<evidence type="ECO:0000259" key="14">
    <source>
        <dbReference type="Pfam" id="PF00593"/>
    </source>
</evidence>
<evidence type="ECO:0000313" key="17">
    <source>
        <dbReference type="Proteomes" id="UP000642144"/>
    </source>
</evidence>
<keyword evidence="8 12" id="KW-0798">TonB box</keyword>
<accession>A0ABW9W1Z7</accession>
<dbReference type="PANTHER" id="PTHR32552">
    <property type="entry name" value="FERRICHROME IRON RECEPTOR-RELATED"/>
    <property type="match status" value="1"/>
</dbReference>
<gene>
    <name evidence="16" type="ORF">GTP69_16135</name>
</gene>
<dbReference type="SUPFAM" id="SSF56935">
    <property type="entry name" value="Porins"/>
    <property type="match status" value="1"/>
</dbReference>
<dbReference type="RefSeq" id="WP_161055810.1">
    <property type="nucleotide sequence ID" value="NZ_WWCT01000012.1"/>
</dbReference>
<evidence type="ECO:0000256" key="1">
    <source>
        <dbReference type="ARBA" id="ARBA00004571"/>
    </source>
</evidence>
<dbReference type="EMBL" id="WWCT01000012">
    <property type="protein sequence ID" value="MYN27938.1"/>
    <property type="molecule type" value="Genomic_DNA"/>
</dbReference>
<sequence length="751" mass="81303">MFHTLQKTTLALAVLASLPETVVAQVAASAAPISTVTVAATRRTDAADDDPRRTPTSAYRITGEQFDQKNIHSLEDLQQLVPGLNVQSTDPADMQITIRGVGDGGGQPSGEQNIGMPSSVAIYVDGAYLARPGMLSGLNDLAWADVLSGAQGTMFGANATGGVLDLHTKEPTFVPEASISVSAGQHNYERVTAVLSGPLSDNWAGRLHLISSGSDGAITNIRNGHNLNGARSNGARGQLLYRDGERFKLRLSADYNNSNSEPTQVLVATHTVNGVDTYLARSKAVGNNVVFGPNVDLDDETHTHILQGGASALAEWQLDSGWRLRSVTSLRYFHSAPSLADYQSVQIYSNSGFQQHDRSWSQELRVDSPTGGPVDYAFGLSYLGQKLDITAHTYYADTTVPDIWLGTAAGVTRKLDVIRLGLLRDRSLSPFVQGTWHINPDVDVMAGVRLNHDERGGSFVRYNRQPFNSGYLETTNNLPSGTVVATWRAAAGLSSYAALSYGEKSGGLNISSGAAAQAGLDSLIIKPERATSGELGIKADFDNKRLNIKADLFATQVRDFQTQGYDAVDQQVYLLNAGAYISRGAEATVHWAPNRSWQFDAAAVFNDSYYTDYDQARCPPEILLGAKPPKSCSLNGQRVFNAPRVTANVGARYEWTTGGLKNFVSGRYAWRSWMYGTVDDSQFSRVDGYGLAAFSAGTSGKTERGEWNASIWLNNAFDRTYYKRLVNNEYGSVTGYLGDPRTLGVTLGYRY</sequence>
<keyword evidence="5 11" id="KW-0812">Transmembrane</keyword>
<keyword evidence="2 11" id="KW-0813">Transport</keyword>
<proteinExistence type="inferred from homology"/>
<dbReference type="InterPro" id="IPR039426">
    <property type="entry name" value="TonB-dep_rcpt-like"/>
</dbReference>
<comment type="subcellular location">
    <subcellularLocation>
        <location evidence="1 11">Cell outer membrane</location>
        <topology evidence="1 11">Multi-pass membrane protein</topology>
    </subcellularLocation>
</comment>
<evidence type="ECO:0000259" key="15">
    <source>
        <dbReference type="Pfam" id="PF07715"/>
    </source>
</evidence>
<evidence type="ECO:0000256" key="6">
    <source>
        <dbReference type="ARBA" id="ARBA00023004"/>
    </source>
</evidence>
<evidence type="ECO:0000256" key="3">
    <source>
        <dbReference type="ARBA" id="ARBA00022452"/>
    </source>
</evidence>
<evidence type="ECO:0000256" key="12">
    <source>
        <dbReference type="RuleBase" id="RU003357"/>
    </source>
</evidence>
<dbReference type="PROSITE" id="PS52016">
    <property type="entry name" value="TONB_DEPENDENT_REC_3"/>
    <property type="match status" value="1"/>
</dbReference>
<dbReference type="PANTHER" id="PTHR32552:SF81">
    <property type="entry name" value="TONB-DEPENDENT OUTER MEMBRANE RECEPTOR"/>
    <property type="match status" value="1"/>
</dbReference>
<dbReference type="InterPro" id="IPR000531">
    <property type="entry name" value="Beta-barrel_TonB"/>
</dbReference>
<keyword evidence="3 11" id="KW-1134">Transmembrane beta strand</keyword>
<keyword evidence="9 11" id="KW-0472">Membrane</keyword>
<comment type="similarity">
    <text evidence="11 12">Belongs to the TonB-dependent receptor family.</text>
</comment>
<feature type="domain" description="TonB-dependent receptor-like beta-barrel" evidence="14">
    <location>
        <begin position="272"/>
        <end position="715"/>
    </location>
</feature>
<keyword evidence="13" id="KW-0732">Signal</keyword>
<evidence type="ECO:0000256" key="8">
    <source>
        <dbReference type="ARBA" id="ARBA00023077"/>
    </source>
</evidence>
<organism evidence="16 17">
    <name type="scientific">Duganella levis</name>
    <dbReference type="NCBI Taxonomy" id="2692169"/>
    <lineage>
        <taxon>Bacteria</taxon>
        <taxon>Pseudomonadati</taxon>
        <taxon>Pseudomonadota</taxon>
        <taxon>Betaproteobacteria</taxon>
        <taxon>Burkholderiales</taxon>
        <taxon>Oxalobacteraceae</taxon>
        <taxon>Telluria group</taxon>
        <taxon>Duganella</taxon>
    </lineage>
</organism>
<feature type="signal peptide" evidence="13">
    <location>
        <begin position="1"/>
        <end position="24"/>
    </location>
</feature>
<dbReference type="InterPro" id="IPR012910">
    <property type="entry name" value="Plug_dom"/>
</dbReference>
<comment type="caution">
    <text evidence="16">The sequence shown here is derived from an EMBL/GenBank/DDBJ whole genome shotgun (WGS) entry which is preliminary data.</text>
</comment>
<evidence type="ECO:0000256" key="11">
    <source>
        <dbReference type="PROSITE-ProRule" id="PRU01360"/>
    </source>
</evidence>
<evidence type="ECO:0000256" key="13">
    <source>
        <dbReference type="SAM" id="SignalP"/>
    </source>
</evidence>
<evidence type="ECO:0000256" key="2">
    <source>
        <dbReference type="ARBA" id="ARBA00022448"/>
    </source>
</evidence>
<dbReference type="InterPro" id="IPR036942">
    <property type="entry name" value="Beta-barrel_TonB_sf"/>
</dbReference>
<feature type="chain" id="PRO_5047071672" evidence="13">
    <location>
        <begin position="25"/>
        <end position="751"/>
    </location>
</feature>
<keyword evidence="7" id="KW-0406">Ion transport</keyword>